<evidence type="ECO:0000313" key="2">
    <source>
        <dbReference type="EMBL" id="VVA93917.1"/>
    </source>
</evidence>
<dbReference type="Proteomes" id="UP000489600">
    <property type="component" value="Unassembled WGS sequence"/>
</dbReference>
<proteinExistence type="predicted"/>
<keyword evidence="3" id="KW-1185">Reference proteome</keyword>
<evidence type="ECO:0000256" key="1">
    <source>
        <dbReference type="SAM" id="Coils"/>
    </source>
</evidence>
<dbReference type="EMBL" id="CABITT030000002">
    <property type="protein sequence ID" value="VVA93917.1"/>
    <property type="molecule type" value="Genomic_DNA"/>
</dbReference>
<organism evidence="2 3">
    <name type="scientific">Arabis nemorensis</name>
    <dbReference type="NCBI Taxonomy" id="586526"/>
    <lineage>
        <taxon>Eukaryota</taxon>
        <taxon>Viridiplantae</taxon>
        <taxon>Streptophyta</taxon>
        <taxon>Embryophyta</taxon>
        <taxon>Tracheophyta</taxon>
        <taxon>Spermatophyta</taxon>
        <taxon>Magnoliopsida</taxon>
        <taxon>eudicotyledons</taxon>
        <taxon>Gunneridae</taxon>
        <taxon>Pentapetalae</taxon>
        <taxon>rosids</taxon>
        <taxon>malvids</taxon>
        <taxon>Brassicales</taxon>
        <taxon>Brassicaceae</taxon>
        <taxon>Arabideae</taxon>
        <taxon>Arabis</taxon>
    </lineage>
</organism>
<evidence type="ECO:0000313" key="3">
    <source>
        <dbReference type="Proteomes" id="UP000489600"/>
    </source>
</evidence>
<keyword evidence="1" id="KW-0175">Coiled coil</keyword>
<comment type="caution">
    <text evidence="2">The sequence shown here is derived from an EMBL/GenBank/DDBJ whole genome shotgun (WGS) entry which is preliminary data.</text>
</comment>
<sequence>MPTWKLQYANSSKLTRSTGIRYFSGGSAHPTFNNTVSAYKTRLQEAPTSTELTEANATITTLKFELAGLHDAETKNVEALRLGDERFIRAKSLERKLKEVEATRDEHWEKLNFARETISLLTENEELAKAQLAKVERKYKVLADTRELDIKTTTREARKDLAIKFKTTLDLVKSHIARKNATLEPFVKISEMKANIEFLEVIIEGEITDFQAELDVVSLDNQDKYAKDLTEAEVRVLKLDLSQMELLASDLSSELATTSELVATKPFDEFDINASSLLGDMRVDVP</sequence>
<protein>
    <submittedName>
        <fullName evidence="2">Uncharacterized protein</fullName>
    </submittedName>
</protein>
<dbReference type="AlphaFoldDB" id="A0A565AX44"/>
<dbReference type="OrthoDB" id="10664247at2759"/>
<name>A0A565AX44_9BRAS</name>
<reference evidence="2" key="1">
    <citation type="submission" date="2019-07" db="EMBL/GenBank/DDBJ databases">
        <authorList>
            <person name="Dittberner H."/>
        </authorList>
    </citation>
    <scope>NUCLEOTIDE SEQUENCE [LARGE SCALE GENOMIC DNA]</scope>
</reference>
<gene>
    <name evidence="2" type="ORF">ANE_LOCUS4362</name>
</gene>
<feature type="coiled-coil region" evidence="1">
    <location>
        <begin position="90"/>
        <end position="138"/>
    </location>
</feature>
<accession>A0A565AX44</accession>